<organism evidence="1 2">
    <name type="scientific">Ramlibacter alkalitolerans</name>
    <dbReference type="NCBI Taxonomy" id="2039631"/>
    <lineage>
        <taxon>Bacteria</taxon>
        <taxon>Pseudomonadati</taxon>
        <taxon>Pseudomonadota</taxon>
        <taxon>Betaproteobacteria</taxon>
        <taxon>Burkholderiales</taxon>
        <taxon>Comamonadaceae</taxon>
        <taxon>Ramlibacter</taxon>
    </lineage>
</organism>
<name>A0ABS1JTV4_9BURK</name>
<dbReference type="Pfam" id="PF10038">
    <property type="entry name" value="DUF2274"/>
    <property type="match status" value="1"/>
</dbReference>
<reference evidence="1 2" key="1">
    <citation type="journal article" date="2017" name="Int. J. Syst. Evol. Microbiol.">
        <title>Ramlibacter alkalitolerans sp. nov., alkali-tolerant bacterium isolated from soil of ginseng.</title>
        <authorList>
            <person name="Lee D.H."/>
            <person name="Cha C.J."/>
        </authorList>
    </citation>
    <scope>NUCLEOTIDE SEQUENCE [LARGE SCALE GENOMIC DNA]</scope>
    <source>
        <strain evidence="1 2">KACC 19305</strain>
    </source>
</reference>
<evidence type="ECO:0000313" key="1">
    <source>
        <dbReference type="EMBL" id="MBL0427729.1"/>
    </source>
</evidence>
<evidence type="ECO:0000313" key="2">
    <source>
        <dbReference type="Proteomes" id="UP000622707"/>
    </source>
</evidence>
<proteinExistence type="predicted"/>
<protein>
    <submittedName>
        <fullName evidence="1">DUF2274 domain-containing protein</fullName>
    </submittedName>
</protein>
<comment type="caution">
    <text evidence="1">The sequence shown here is derived from an EMBL/GenBank/DDBJ whole genome shotgun (WGS) entry which is preliminary data.</text>
</comment>
<accession>A0ABS1JTV4</accession>
<dbReference type="RefSeq" id="WP_201692363.1">
    <property type="nucleotide sequence ID" value="NZ_JAEQND010000013.1"/>
</dbReference>
<dbReference type="Proteomes" id="UP000622707">
    <property type="component" value="Unassembled WGS sequence"/>
</dbReference>
<keyword evidence="2" id="KW-1185">Reference proteome</keyword>
<gene>
    <name evidence="1" type="ORF">JI746_21665</name>
</gene>
<dbReference type="EMBL" id="JAEQND010000013">
    <property type="protein sequence ID" value="MBL0427729.1"/>
    <property type="molecule type" value="Genomic_DNA"/>
</dbReference>
<sequence>MKLGKVTSNEAVERVAFTFKKGTVEDLKKYQAYYQATYGEPITAGHMAEEILKAFMSGDKDFQKFVAKVAAPAAAPAAGPAAQ</sequence>
<dbReference type="InterPro" id="IPR018733">
    <property type="entry name" value="DUF2274"/>
</dbReference>